<feature type="domain" description="Protein kinase" evidence="5">
    <location>
        <begin position="14"/>
        <end position="257"/>
    </location>
</feature>
<dbReference type="PROSITE" id="PS00108">
    <property type="entry name" value="PROTEIN_KINASE_ST"/>
    <property type="match status" value="1"/>
</dbReference>
<evidence type="ECO:0000313" key="8">
    <source>
        <dbReference type="Proteomes" id="UP001470230"/>
    </source>
</evidence>
<evidence type="ECO:0000313" key="6">
    <source>
        <dbReference type="EMBL" id="KAK8834099.1"/>
    </source>
</evidence>
<comment type="similarity">
    <text evidence="4">Belongs to the protein kinase superfamily.</text>
</comment>
<comment type="caution">
    <text evidence="6">The sequence shown here is derived from an EMBL/GenBank/DDBJ whole genome shotgun (WGS) entry which is preliminary data.</text>
</comment>
<proteinExistence type="inferred from homology"/>
<dbReference type="PANTHER" id="PTHR24346">
    <property type="entry name" value="MAP/MICROTUBULE AFFINITY-REGULATING KINASE"/>
    <property type="match status" value="1"/>
</dbReference>
<dbReference type="InterPro" id="IPR017441">
    <property type="entry name" value="Protein_kinase_ATP_BS"/>
</dbReference>
<keyword evidence="4" id="KW-0723">Serine/threonine-protein kinase</keyword>
<protein>
    <recommendedName>
        <fullName evidence="5">Protein kinase domain-containing protein</fullName>
    </recommendedName>
</protein>
<evidence type="ECO:0000256" key="1">
    <source>
        <dbReference type="ARBA" id="ARBA00022741"/>
    </source>
</evidence>
<keyword evidence="4" id="KW-0808">Transferase</keyword>
<dbReference type="InterPro" id="IPR008271">
    <property type="entry name" value="Ser/Thr_kinase_AS"/>
</dbReference>
<dbReference type="InterPro" id="IPR000719">
    <property type="entry name" value="Prot_kinase_dom"/>
</dbReference>
<evidence type="ECO:0000259" key="5">
    <source>
        <dbReference type="PROSITE" id="PS50011"/>
    </source>
</evidence>
<dbReference type="EMBL" id="JAPFFF010000518">
    <property type="protein sequence ID" value="KAK8834099.1"/>
    <property type="molecule type" value="Genomic_DNA"/>
</dbReference>
<feature type="binding site" evidence="3">
    <location>
        <position position="43"/>
    </location>
    <ligand>
        <name>ATP</name>
        <dbReference type="ChEBI" id="CHEBI:30616"/>
    </ligand>
</feature>
<organism evidence="6 8">
    <name type="scientific">Tritrichomonas musculus</name>
    <dbReference type="NCBI Taxonomy" id="1915356"/>
    <lineage>
        <taxon>Eukaryota</taxon>
        <taxon>Metamonada</taxon>
        <taxon>Parabasalia</taxon>
        <taxon>Tritrichomonadida</taxon>
        <taxon>Tritrichomonadidae</taxon>
        <taxon>Tritrichomonas</taxon>
    </lineage>
</organism>
<evidence type="ECO:0000313" key="7">
    <source>
        <dbReference type="EMBL" id="KAK8837579.1"/>
    </source>
</evidence>
<dbReference type="Pfam" id="PF00069">
    <property type="entry name" value="Pkinase"/>
    <property type="match status" value="1"/>
</dbReference>
<evidence type="ECO:0000256" key="4">
    <source>
        <dbReference type="RuleBase" id="RU000304"/>
    </source>
</evidence>
<reference evidence="6 8" key="1">
    <citation type="submission" date="2024-04" db="EMBL/GenBank/DDBJ databases">
        <title>Tritrichomonas musculus Genome.</title>
        <authorList>
            <person name="Alves-Ferreira E."/>
            <person name="Grigg M."/>
            <person name="Lorenzi H."/>
            <person name="Galac M."/>
        </authorList>
    </citation>
    <scope>NUCLEOTIDE SEQUENCE [LARGE SCALE GENOMIC DNA]</scope>
    <source>
        <strain evidence="6 8">EAF2021</strain>
    </source>
</reference>
<name>A0ABR2GJL5_9EUKA</name>
<accession>A0ABR2GJL5</accession>
<evidence type="ECO:0000256" key="2">
    <source>
        <dbReference type="ARBA" id="ARBA00022840"/>
    </source>
</evidence>
<dbReference type="Gene3D" id="1.10.510.10">
    <property type="entry name" value="Transferase(Phosphotransferase) domain 1"/>
    <property type="match status" value="1"/>
</dbReference>
<keyword evidence="2 3" id="KW-0067">ATP-binding</keyword>
<keyword evidence="4" id="KW-0418">Kinase</keyword>
<keyword evidence="1 3" id="KW-0547">Nucleotide-binding</keyword>
<dbReference type="Proteomes" id="UP001470230">
    <property type="component" value="Unassembled WGS sequence"/>
</dbReference>
<sequence>MEPRLIDEVPNHLFSDLEQIGTGSYSDIFTAIHIKTNSKVVLKIIPKSKNLDYIDKEISIHKTLNHPFICKYFTSFNTEHLTIIVMEFIEGINSLEYVNKYKGIPTKEAQNIFAQLVIALEYLHDQSISHRDLKLENIMIDNFGHIRLIDFGFSSLKTVMSTCCGSVPYSAPEILSGDKYTNKSDIWSLGVILYALLCGHLPFYHTNIQLMAMIICSNEAYIPPTLDPSARDLIKKMLIKDPYQRISLDGIKNHQFVKQTQLFRINYKQLFSPAQKTTEIENINRSSSKVVFVSNDQPKEELSKNSNCMTFNISLNKPHLNCYRVRNRRISMTDLKPKAPEIVLREKITSNTNSVDESILSRKDFALNLNKLIEMSIIKL</sequence>
<dbReference type="InterPro" id="IPR011009">
    <property type="entry name" value="Kinase-like_dom_sf"/>
</dbReference>
<gene>
    <name evidence="6" type="ORF">M9Y10_036404</name>
    <name evidence="7" type="ORF">M9Y10_036579</name>
</gene>
<keyword evidence="8" id="KW-1185">Reference proteome</keyword>
<evidence type="ECO:0000256" key="3">
    <source>
        <dbReference type="PROSITE-ProRule" id="PRU10141"/>
    </source>
</evidence>
<dbReference type="PANTHER" id="PTHR24346:SF30">
    <property type="entry name" value="MATERNAL EMBRYONIC LEUCINE ZIPPER KINASE"/>
    <property type="match status" value="1"/>
</dbReference>
<dbReference type="EMBL" id="JAPFFF010000059">
    <property type="protein sequence ID" value="KAK8837579.1"/>
    <property type="molecule type" value="Genomic_DNA"/>
</dbReference>
<dbReference type="PROSITE" id="PS00107">
    <property type="entry name" value="PROTEIN_KINASE_ATP"/>
    <property type="match status" value="1"/>
</dbReference>
<dbReference type="SMART" id="SM00220">
    <property type="entry name" value="S_TKc"/>
    <property type="match status" value="1"/>
</dbReference>
<dbReference type="PROSITE" id="PS50011">
    <property type="entry name" value="PROTEIN_KINASE_DOM"/>
    <property type="match status" value="1"/>
</dbReference>
<dbReference type="SUPFAM" id="SSF56112">
    <property type="entry name" value="Protein kinase-like (PK-like)"/>
    <property type="match status" value="1"/>
</dbReference>